<dbReference type="Gene3D" id="3.30.200.20">
    <property type="entry name" value="Phosphorylase Kinase, domain 1"/>
    <property type="match status" value="1"/>
</dbReference>
<dbReference type="SUPFAM" id="SSF56112">
    <property type="entry name" value="Protein kinase-like (PK-like)"/>
    <property type="match status" value="1"/>
</dbReference>
<organism evidence="9 10">
    <name type="scientific">Streptomyces sannanensis</name>
    <dbReference type="NCBI Taxonomy" id="285536"/>
    <lineage>
        <taxon>Bacteria</taxon>
        <taxon>Bacillati</taxon>
        <taxon>Actinomycetota</taxon>
        <taxon>Actinomycetes</taxon>
        <taxon>Kitasatosporales</taxon>
        <taxon>Streptomycetaceae</taxon>
        <taxon>Streptomyces</taxon>
    </lineage>
</organism>
<evidence type="ECO:0000256" key="6">
    <source>
        <dbReference type="SAM" id="MobiDB-lite"/>
    </source>
</evidence>
<dbReference type="Gene3D" id="1.10.510.10">
    <property type="entry name" value="Transferase(Phosphotransferase) domain 1"/>
    <property type="match status" value="1"/>
</dbReference>
<reference evidence="10" key="1">
    <citation type="journal article" date="2019" name="Int. J. Syst. Evol. Microbiol.">
        <title>The Global Catalogue of Microorganisms (GCM) 10K type strain sequencing project: providing services to taxonomists for standard genome sequencing and annotation.</title>
        <authorList>
            <consortium name="The Broad Institute Genomics Platform"/>
            <consortium name="The Broad Institute Genome Sequencing Center for Infectious Disease"/>
            <person name="Wu L."/>
            <person name="Ma J."/>
        </authorList>
    </citation>
    <scope>NUCLEOTIDE SEQUENCE [LARGE SCALE GENOMIC DNA]</scope>
    <source>
        <strain evidence="10">JCM 9651</strain>
    </source>
</reference>
<evidence type="ECO:0000256" key="1">
    <source>
        <dbReference type="ARBA" id="ARBA00022679"/>
    </source>
</evidence>
<feature type="transmembrane region" description="Helical" evidence="7">
    <location>
        <begin position="429"/>
        <end position="449"/>
    </location>
</feature>
<dbReference type="InterPro" id="IPR008271">
    <property type="entry name" value="Ser/Thr_kinase_AS"/>
</dbReference>
<dbReference type="PROSITE" id="PS00108">
    <property type="entry name" value="PROTEIN_KINASE_ST"/>
    <property type="match status" value="1"/>
</dbReference>
<evidence type="ECO:0000256" key="5">
    <source>
        <dbReference type="PROSITE-ProRule" id="PRU10141"/>
    </source>
</evidence>
<feature type="transmembrane region" description="Helical" evidence="7">
    <location>
        <begin position="363"/>
        <end position="386"/>
    </location>
</feature>
<gene>
    <name evidence="9" type="ORF">GCM10020367_27870</name>
</gene>
<evidence type="ECO:0000256" key="4">
    <source>
        <dbReference type="ARBA" id="ARBA00022840"/>
    </source>
</evidence>
<dbReference type="Pfam" id="PF00069">
    <property type="entry name" value="Pkinase"/>
    <property type="match status" value="1"/>
</dbReference>
<feature type="binding site" evidence="5">
    <location>
        <position position="43"/>
    </location>
    <ligand>
        <name>ATP</name>
        <dbReference type="ChEBI" id="CHEBI:30616"/>
    </ligand>
</feature>
<keyword evidence="10" id="KW-1185">Reference proteome</keyword>
<dbReference type="InterPro" id="IPR017441">
    <property type="entry name" value="Protein_kinase_ATP_BS"/>
</dbReference>
<dbReference type="SMART" id="SM00220">
    <property type="entry name" value="S_TKc"/>
    <property type="match status" value="1"/>
</dbReference>
<comment type="caution">
    <text evidence="9">The sequence shown here is derived from an EMBL/GenBank/DDBJ whole genome shotgun (WGS) entry which is preliminary data.</text>
</comment>
<dbReference type="PROSITE" id="PS50011">
    <property type="entry name" value="PROTEIN_KINASE_DOM"/>
    <property type="match status" value="1"/>
</dbReference>
<keyword evidence="2 5" id="KW-0547">Nucleotide-binding</keyword>
<evidence type="ECO:0000256" key="3">
    <source>
        <dbReference type="ARBA" id="ARBA00022777"/>
    </source>
</evidence>
<keyword evidence="7" id="KW-0472">Membrane</keyword>
<evidence type="ECO:0000256" key="2">
    <source>
        <dbReference type="ARBA" id="ARBA00022741"/>
    </source>
</evidence>
<keyword evidence="7" id="KW-1133">Transmembrane helix</keyword>
<sequence length="503" mass="54160">MEHLEPEDARIIGAYTILRRLGAGGMGRVYLARTADGRPVAVKTMNEAGARNKELRTRFVREVKAANMAARVGGPTVEEADPAARIPWMATEFVLGPSLRQAVETYGPLPEASCRVLGLGLARMLRDLHEKTTIIHRDLKPDNVMLSATGPRLLDFGIAFTADDTMLTVTGQTPGTPGFMAPEQLSGGRAQKASDIFNLGAVLAYAATGRRPFGGSRDRWNAPLNEYPDLDGIPGKLRTLIVFCMAKDPSLRQPLSYLIDELERPAGTPEPWLPAPIRRDIERQSVEVERALQEDSRQAEAPHPATVLDPKSDHRHEASTQTAEARPAVTAPPEPVTARTSAREGALPPASGRARVARRNARLAIALAGLAVVYPAIVFGTSLHFLPTVGPAAEKWFSSAGWLDPRDWLDTGTIGLVSDLSGATSAEQVYVAGFTAFLALLATAVLLLARRFLRSSGARPWRPFDLTVPLATAYAAYLIGGFAGRDIKFAGPALELLYTLGLG</sequence>
<feature type="domain" description="Protein kinase" evidence="8">
    <location>
        <begin position="15"/>
        <end position="273"/>
    </location>
</feature>
<dbReference type="CDD" id="cd14014">
    <property type="entry name" value="STKc_PknB_like"/>
    <property type="match status" value="1"/>
</dbReference>
<name>A0ABP6SB10_9ACTN</name>
<evidence type="ECO:0000256" key="7">
    <source>
        <dbReference type="SAM" id="Phobius"/>
    </source>
</evidence>
<dbReference type="PANTHER" id="PTHR43289:SF34">
    <property type="entry name" value="SERINE_THREONINE-PROTEIN KINASE YBDM-RELATED"/>
    <property type="match status" value="1"/>
</dbReference>
<dbReference type="PROSITE" id="PS00107">
    <property type="entry name" value="PROTEIN_KINASE_ATP"/>
    <property type="match status" value="1"/>
</dbReference>
<feature type="compositionally biased region" description="Basic and acidic residues" evidence="6">
    <location>
        <begin position="289"/>
        <end position="300"/>
    </location>
</feature>
<keyword evidence="1" id="KW-0808">Transferase</keyword>
<dbReference type="PANTHER" id="PTHR43289">
    <property type="entry name" value="MITOGEN-ACTIVATED PROTEIN KINASE KINASE KINASE 20-RELATED"/>
    <property type="match status" value="1"/>
</dbReference>
<feature type="region of interest" description="Disordered" evidence="6">
    <location>
        <begin position="289"/>
        <end position="353"/>
    </location>
</feature>
<evidence type="ECO:0000259" key="8">
    <source>
        <dbReference type="PROSITE" id="PS50011"/>
    </source>
</evidence>
<keyword evidence="3" id="KW-0418">Kinase</keyword>
<keyword evidence="7" id="KW-0812">Transmembrane</keyword>
<dbReference type="Proteomes" id="UP001499990">
    <property type="component" value="Unassembled WGS sequence"/>
</dbReference>
<proteinExistence type="predicted"/>
<keyword evidence="4 5" id="KW-0067">ATP-binding</keyword>
<evidence type="ECO:0000313" key="9">
    <source>
        <dbReference type="EMBL" id="GAA3372541.1"/>
    </source>
</evidence>
<dbReference type="InterPro" id="IPR000719">
    <property type="entry name" value="Prot_kinase_dom"/>
</dbReference>
<dbReference type="InterPro" id="IPR011009">
    <property type="entry name" value="Kinase-like_dom_sf"/>
</dbReference>
<evidence type="ECO:0000313" key="10">
    <source>
        <dbReference type="Proteomes" id="UP001499990"/>
    </source>
</evidence>
<dbReference type="RefSeq" id="WP_345037178.1">
    <property type="nucleotide sequence ID" value="NZ_BAAAYL010000001.1"/>
</dbReference>
<dbReference type="EMBL" id="BAAAYL010000001">
    <property type="protein sequence ID" value="GAA3372541.1"/>
    <property type="molecule type" value="Genomic_DNA"/>
</dbReference>
<protein>
    <recommendedName>
        <fullName evidence="8">Protein kinase domain-containing protein</fullName>
    </recommendedName>
</protein>
<accession>A0ABP6SB10</accession>